<protein>
    <submittedName>
        <fullName evidence="2">Uncharacterized protein</fullName>
    </submittedName>
</protein>
<dbReference type="Proteomes" id="UP000198647">
    <property type="component" value="Unassembled WGS sequence"/>
</dbReference>
<dbReference type="EMBL" id="FNOS01000002">
    <property type="protein sequence ID" value="SDX64366.1"/>
    <property type="molecule type" value="Genomic_DNA"/>
</dbReference>
<evidence type="ECO:0000256" key="1">
    <source>
        <dbReference type="SAM" id="Phobius"/>
    </source>
</evidence>
<reference evidence="2 3" key="1">
    <citation type="submission" date="2016-10" db="EMBL/GenBank/DDBJ databases">
        <authorList>
            <person name="Varghese N."/>
            <person name="Submissions S."/>
        </authorList>
    </citation>
    <scope>NUCLEOTIDE SEQUENCE [LARGE SCALE GENOMIC DNA]</scope>
    <source>
        <strain evidence="2 3">DSM 20748</strain>
    </source>
</reference>
<organism evidence="2 3">
    <name type="scientific">Salimicrobium album</name>
    <dbReference type="NCBI Taxonomy" id="50717"/>
    <lineage>
        <taxon>Bacteria</taxon>
        <taxon>Bacillati</taxon>
        <taxon>Bacillota</taxon>
        <taxon>Bacilli</taxon>
        <taxon>Bacillales</taxon>
        <taxon>Bacillaceae</taxon>
        <taxon>Salimicrobium</taxon>
    </lineage>
</organism>
<sequence length="85" mass="10309">MKKLFSFVRDLLPYIVIAIVIISLIINMITNNLTGQLMDLNWFTLFIVLLVWSELSEIRRRQEQNRKFMFDMARYLIRARKNKED</sequence>
<feature type="transmembrane region" description="Helical" evidence="1">
    <location>
        <begin position="42"/>
        <end position="58"/>
    </location>
</feature>
<name>A0A1H3DDA6_9BACI</name>
<gene>
    <name evidence="2" type="ORF">SAMN04488081_0921</name>
</gene>
<comment type="caution">
    <text evidence="2">The sequence shown here is derived from an EMBL/GenBank/DDBJ whole genome shotgun (WGS) entry which is preliminary data.</text>
</comment>
<dbReference type="RefSeq" id="WP_093105951.1">
    <property type="nucleotide sequence ID" value="NZ_FNOS01000002.1"/>
</dbReference>
<evidence type="ECO:0000313" key="3">
    <source>
        <dbReference type="Proteomes" id="UP000198647"/>
    </source>
</evidence>
<accession>A0A1H3DDA6</accession>
<keyword evidence="1" id="KW-0472">Membrane</keyword>
<proteinExistence type="predicted"/>
<keyword evidence="1" id="KW-1133">Transmembrane helix</keyword>
<evidence type="ECO:0000313" key="2">
    <source>
        <dbReference type="EMBL" id="SDX64366.1"/>
    </source>
</evidence>
<keyword evidence="1" id="KW-0812">Transmembrane</keyword>
<feature type="transmembrane region" description="Helical" evidence="1">
    <location>
        <begin position="12"/>
        <end position="30"/>
    </location>
</feature>
<keyword evidence="3" id="KW-1185">Reference proteome</keyword>